<feature type="transmembrane region" description="Helical" evidence="11">
    <location>
        <begin position="371"/>
        <end position="391"/>
    </location>
</feature>
<evidence type="ECO:0000256" key="4">
    <source>
        <dbReference type="ARBA" id="ARBA00013039"/>
    </source>
</evidence>
<feature type="transmembrane region" description="Helical" evidence="11">
    <location>
        <begin position="276"/>
        <end position="298"/>
    </location>
</feature>
<feature type="transmembrane region" description="Helical" evidence="11">
    <location>
        <begin position="340"/>
        <end position="359"/>
    </location>
</feature>
<accession>A0A6V2QST7</accession>
<keyword evidence="10 11" id="KW-0472">Membrane</keyword>
<name>A0A6V2QST7_9STRA</name>
<feature type="transmembrane region" description="Helical" evidence="11">
    <location>
        <begin position="437"/>
        <end position="457"/>
    </location>
</feature>
<comment type="function">
    <text evidence="11">Serine protease involved in intramembrane proteolysis.</text>
</comment>
<feature type="compositionally biased region" description="Acidic residues" evidence="12">
    <location>
        <begin position="13"/>
        <end position="22"/>
    </location>
</feature>
<keyword evidence="8 11" id="KW-0720">Serine protease</keyword>
<evidence type="ECO:0000256" key="10">
    <source>
        <dbReference type="ARBA" id="ARBA00023136"/>
    </source>
</evidence>
<dbReference type="InterPro" id="IPR002610">
    <property type="entry name" value="Peptidase_S54_rhomboid-like"/>
</dbReference>
<feature type="transmembrane region" description="Helical" evidence="11">
    <location>
        <begin position="463"/>
        <end position="480"/>
    </location>
</feature>
<dbReference type="EMBL" id="HBNS01062213">
    <property type="protein sequence ID" value="CAE4670771.1"/>
    <property type="molecule type" value="Transcribed_RNA"/>
</dbReference>
<evidence type="ECO:0000256" key="8">
    <source>
        <dbReference type="ARBA" id="ARBA00022825"/>
    </source>
</evidence>
<feature type="domain" description="Peptidase S54 rhomboid" evidence="13">
    <location>
        <begin position="331"/>
        <end position="479"/>
    </location>
</feature>
<organism evidence="14">
    <name type="scientific">Ditylum brightwellii</name>
    <dbReference type="NCBI Taxonomy" id="49249"/>
    <lineage>
        <taxon>Eukaryota</taxon>
        <taxon>Sar</taxon>
        <taxon>Stramenopiles</taxon>
        <taxon>Ochrophyta</taxon>
        <taxon>Bacillariophyta</taxon>
        <taxon>Mediophyceae</taxon>
        <taxon>Lithodesmiophycidae</taxon>
        <taxon>Lithodesmiales</taxon>
        <taxon>Lithodesmiaceae</taxon>
        <taxon>Ditylum</taxon>
    </lineage>
</organism>
<evidence type="ECO:0000256" key="2">
    <source>
        <dbReference type="ARBA" id="ARBA00004141"/>
    </source>
</evidence>
<dbReference type="PANTHER" id="PTHR22936:SF69">
    <property type="entry name" value="RHOMBOID-LIKE PROTEIN"/>
    <property type="match status" value="1"/>
</dbReference>
<evidence type="ECO:0000256" key="11">
    <source>
        <dbReference type="RuleBase" id="RU362115"/>
    </source>
</evidence>
<dbReference type="GO" id="GO:0016020">
    <property type="term" value="C:membrane"/>
    <property type="evidence" value="ECO:0007669"/>
    <property type="project" value="UniProtKB-SubCell"/>
</dbReference>
<reference evidence="14" key="1">
    <citation type="submission" date="2021-01" db="EMBL/GenBank/DDBJ databases">
        <authorList>
            <person name="Corre E."/>
            <person name="Pelletier E."/>
            <person name="Niang G."/>
            <person name="Scheremetjew M."/>
            <person name="Finn R."/>
            <person name="Kale V."/>
            <person name="Holt S."/>
            <person name="Cochrane G."/>
            <person name="Meng A."/>
            <person name="Brown T."/>
            <person name="Cohen L."/>
        </authorList>
    </citation>
    <scope>NUCLEOTIDE SEQUENCE</scope>
    <source>
        <strain evidence="15">GSO104</strain>
        <strain evidence="14">Pop2</strain>
    </source>
</reference>
<dbReference type="InterPro" id="IPR022764">
    <property type="entry name" value="Peptidase_S54_rhomboid_dom"/>
</dbReference>
<keyword evidence="7 11" id="KW-0378">Hydrolase</keyword>
<keyword evidence="5 11" id="KW-0645">Protease</keyword>
<proteinExistence type="inferred from homology"/>
<dbReference type="EMBL" id="HBGN01026536">
    <property type="protein sequence ID" value="CAD9341994.1"/>
    <property type="molecule type" value="Transcribed_RNA"/>
</dbReference>
<dbReference type="GO" id="GO:0004252">
    <property type="term" value="F:serine-type endopeptidase activity"/>
    <property type="evidence" value="ECO:0007669"/>
    <property type="project" value="InterPro"/>
</dbReference>
<dbReference type="SUPFAM" id="SSF144091">
    <property type="entry name" value="Rhomboid-like"/>
    <property type="match status" value="1"/>
</dbReference>
<evidence type="ECO:0000256" key="3">
    <source>
        <dbReference type="ARBA" id="ARBA00009045"/>
    </source>
</evidence>
<evidence type="ECO:0000256" key="12">
    <source>
        <dbReference type="SAM" id="MobiDB-lite"/>
    </source>
</evidence>
<evidence type="ECO:0000256" key="1">
    <source>
        <dbReference type="ARBA" id="ARBA00000156"/>
    </source>
</evidence>
<protein>
    <recommendedName>
        <fullName evidence="4">rhomboid protease</fullName>
        <ecNumber evidence="4">3.4.21.105</ecNumber>
    </recommendedName>
</protein>
<evidence type="ECO:0000313" key="15">
    <source>
        <dbReference type="EMBL" id="CAE4670771.1"/>
    </source>
</evidence>
<feature type="transmembrane region" description="Helical" evidence="11">
    <location>
        <begin position="501"/>
        <end position="523"/>
    </location>
</feature>
<dbReference type="AlphaFoldDB" id="A0A6V2QST7"/>
<dbReference type="GO" id="GO:0006508">
    <property type="term" value="P:proteolysis"/>
    <property type="evidence" value="ECO:0007669"/>
    <property type="project" value="UniProtKB-KW"/>
</dbReference>
<dbReference type="EC" id="3.4.21.105" evidence="4"/>
<evidence type="ECO:0000256" key="7">
    <source>
        <dbReference type="ARBA" id="ARBA00022801"/>
    </source>
</evidence>
<keyword evidence="6 11" id="KW-0812">Transmembrane</keyword>
<gene>
    <name evidence="15" type="ORF">DBRI00130_LOCUS44891</name>
    <name evidence="14" type="ORF">DBRI1063_LOCUS17080</name>
</gene>
<keyword evidence="9 11" id="KW-1133">Transmembrane helix</keyword>
<dbReference type="InterPro" id="IPR035952">
    <property type="entry name" value="Rhomboid-like_sf"/>
</dbReference>
<evidence type="ECO:0000259" key="13">
    <source>
        <dbReference type="Pfam" id="PF01694"/>
    </source>
</evidence>
<dbReference type="Gene3D" id="1.20.1540.10">
    <property type="entry name" value="Rhomboid-like"/>
    <property type="match status" value="1"/>
</dbReference>
<evidence type="ECO:0000313" key="14">
    <source>
        <dbReference type="EMBL" id="CAD9341994.1"/>
    </source>
</evidence>
<feature type="region of interest" description="Disordered" evidence="12">
    <location>
        <begin position="1"/>
        <end position="78"/>
    </location>
</feature>
<evidence type="ECO:0000256" key="5">
    <source>
        <dbReference type="ARBA" id="ARBA00022670"/>
    </source>
</evidence>
<evidence type="ECO:0000256" key="9">
    <source>
        <dbReference type="ARBA" id="ARBA00022989"/>
    </source>
</evidence>
<evidence type="ECO:0000256" key="6">
    <source>
        <dbReference type="ARBA" id="ARBA00022692"/>
    </source>
</evidence>
<feature type="transmembrane region" description="Helical" evidence="11">
    <location>
        <begin position="397"/>
        <end position="416"/>
    </location>
</feature>
<comment type="subcellular location">
    <subcellularLocation>
        <location evidence="2 11">Membrane</location>
        <topology evidence="2 11">Multi-pass membrane protein</topology>
    </subcellularLocation>
</comment>
<comment type="similarity">
    <text evidence="3 11">Belongs to the peptidase S54 family.</text>
</comment>
<comment type="catalytic activity">
    <reaction evidence="1 11">
        <text>Cleaves type-1 transmembrane domains using a catalytic dyad composed of serine and histidine that are contributed by different transmembrane domains.</text>
        <dbReference type="EC" id="3.4.21.105"/>
    </reaction>
</comment>
<dbReference type="Pfam" id="PF01694">
    <property type="entry name" value="Rhomboid"/>
    <property type="match status" value="1"/>
</dbReference>
<sequence>MSNPTPPPKILNDSDDDDDDHSNDDSSQGMPKEEEGEEEETASPQRVLRGGMPSASLISARAPPPPSIMYTPGTSDRIREEVEVYDEDDDYDDSNNNNLHTHNLAAPVEDDDQVYVPDSFLDEVPPNKNLYGNDAAIFSNAIANDYNQHEYSGGAIASGGGGGGAYPPGVTATDAHEDAMMRMLAFSLRRNWVDGNKMSPELERRLHDFRLAQKKRRERYGNERPWGILGLYEHLAGIRADVEWAEDAAWRRENGEPYLAWSDFEDCRDSGFNRPFFTIIILVVCTATLIASIGINGWRVESFSSNPMIGPSAETLTRMGAKVSRLIVIQGEWFRLFSPMILHAGLIHYLLNMLALWFIGSAVEQNHGFVAAAIIFIIPAAGGTIFSAIFLPEYISVGASGGIFGLIGACFADIVINWRLLFSKQVNSDDSGTTCRHIIVVVWLIVDIIINCVIGLTPYVDNFTHMGGMLYGFLCGLSTMERLSSDFFGIPTNLVTRLRNVLCRFMGLILSVVLIMVTTALLVESDGMTSPCPNCRYASCVKFPPWNADDNKWWYCDDCTTVTASLPTSESTGFIESITLTCPDGALEFIDLSDEEITDREFLSRQLPNYCREYCSNLFK</sequence>
<dbReference type="PANTHER" id="PTHR22936">
    <property type="entry name" value="RHOMBOID-RELATED"/>
    <property type="match status" value="1"/>
</dbReference>